<dbReference type="EMBL" id="LR746273">
    <property type="protein sequence ID" value="CAA7403373.1"/>
    <property type="molecule type" value="Genomic_DNA"/>
</dbReference>
<dbReference type="PANTHER" id="PTHR35741">
    <property type="entry name" value="FACTOR CWC22-LIKE PROTEIN, PUTATIVE (DUF3245)-RELATED"/>
    <property type="match status" value="1"/>
</dbReference>
<dbReference type="InterPro" id="IPR021641">
    <property type="entry name" value="DUF3245"/>
</dbReference>
<dbReference type="OrthoDB" id="1908779at2759"/>
<dbReference type="Pfam" id="PF11595">
    <property type="entry name" value="DUF3245"/>
    <property type="match status" value="1"/>
</dbReference>
<gene>
    <name evidence="2" type="ORF">SI8410_10014051</name>
</gene>
<name>A0A7I8KZZ1_SPIIN</name>
<proteinExistence type="predicted"/>
<reference evidence="2" key="1">
    <citation type="submission" date="2020-02" db="EMBL/GenBank/DDBJ databases">
        <authorList>
            <person name="Scholz U."/>
            <person name="Mascher M."/>
            <person name="Fiebig A."/>
        </authorList>
    </citation>
    <scope>NUCLEOTIDE SEQUENCE</scope>
</reference>
<keyword evidence="3" id="KW-1185">Reference proteome</keyword>
<evidence type="ECO:0000313" key="2">
    <source>
        <dbReference type="EMBL" id="CAA7403373.1"/>
    </source>
</evidence>
<feature type="region of interest" description="Disordered" evidence="1">
    <location>
        <begin position="28"/>
        <end position="156"/>
    </location>
</feature>
<sequence>MASESSGKVHLVTLVTSALEIANSWVNETSESTTKPSEASGVELEGRPLRMGIGSKVSRHVEIAASDDPLERKLMGKLGVGKRPQSSKPMGRSSAGKRPHSFKSQERGSAAPTRTPSELSSGGSDDDSDSRATSFVKKPAAPVRPPTQRKKPRATR</sequence>
<accession>A0A7I8KZZ1</accession>
<dbReference type="PANTHER" id="PTHR35741:SF1">
    <property type="entry name" value="FACTOR CWC22-LIKE PROTEIN, PUTATIVE (DUF3245)-RELATED"/>
    <property type="match status" value="1"/>
</dbReference>
<feature type="compositionally biased region" description="Basic residues" evidence="1">
    <location>
        <begin position="147"/>
        <end position="156"/>
    </location>
</feature>
<evidence type="ECO:0000256" key="1">
    <source>
        <dbReference type="SAM" id="MobiDB-lite"/>
    </source>
</evidence>
<organism evidence="2 3">
    <name type="scientific">Spirodela intermedia</name>
    <name type="common">Intermediate duckweed</name>
    <dbReference type="NCBI Taxonomy" id="51605"/>
    <lineage>
        <taxon>Eukaryota</taxon>
        <taxon>Viridiplantae</taxon>
        <taxon>Streptophyta</taxon>
        <taxon>Embryophyta</taxon>
        <taxon>Tracheophyta</taxon>
        <taxon>Spermatophyta</taxon>
        <taxon>Magnoliopsida</taxon>
        <taxon>Liliopsida</taxon>
        <taxon>Araceae</taxon>
        <taxon>Lemnoideae</taxon>
        <taxon>Spirodela</taxon>
    </lineage>
</organism>
<feature type="compositionally biased region" description="Polar residues" evidence="1">
    <location>
        <begin position="28"/>
        <end position="37"/>
    </location>
</feature>
<dbReference type="AlphaFoldDB" id="A0A7I8KZZ1"/>
<dbReference type="Proteomes" id="UP000663760">
    <property type="component" value="Chromosome 10"/>
</dbReference>
<evidence type="ECO:0000313" key="3">
    <source>
        <dbReference type="Proteomes" id="UP000663760"/>
    </source>
</evidence>
<protein>
    <submittedName>
        <fullName evidence="2">Uncharacterized protein</fullName>
    </submittedName>
</protein>